<protein>
    <submittedName>
        <fullName evidence="1">Uncharacterized protein</fullName>
    </submittedName>
</protein>
<dbReference type="Proteomes" id="UP001500449">
    <property type="component" value="Unassembled WGS sequence"/>
</dbReference>
<proteinExistence type="predicted"/>
<organism evidence="1 2">
    <name type="scientific">Pseudonocardia ailaonensis</name>
    <dbReference type="NCBI Taxonomy" id="367279"/>
    <lineage>
        <taxon>Bacteria</taxon>
        <taxon>Bacillati</taxon>
        <taxon>Actinomycetota</taxon>
        <taxon>Actinomycetes</taxon>
        <taxon>Pseudonocardiales</taxon>
        <taxon>Pseudonocardiaceae</taxon>
        <taxon>Pseudonocardia</taxon>
    </lineage>
</organism>
<comment type="caution">
    <text evidence="1">The sequence shown here is derived from an EMBL/GenBank/DDBJ whole genome shotgun (WGS) entry which is preliminary data.</text>
</comment>
<evidence type="ECO:0000313" key="2">
    <source>
        <dbReference type="Proteomes" id="UP001500449"/>
    </source>
</evidence>
<sequence>MVALGREAHSTVISLSSSTMSATSSASATFARPLPTIWPFTWAEKSGPERLWVVEDCRHISCRVERDLLDAAERIVRVLPKMMARPATALAVRQVRRPSRWESLDRAETAGLREQLAWAALDRSGHRF</sequence>
<gene>
    <name evidence="1" type="ORF">GCM10009836_37000</name>
</gene>
<dbReference type="EMBL" id="BAAAQK010000009">
    <property type="protein sequence ID" value="GAA1853506.1"/>
    <property type="molecule type" value="Genomic_DNA"/>
</dbReference>
<accession>A0ABN2N5J4</accession>
<reference evidence="1 2" key="1">
    <citation type="journal article" date="2019" name="Int. J. Syst. Evol. Microbiol.">
        <title>The Global Catalogue of Microorganisms (GCM) 10K type strain sequencing project: providing services to taxonomists for standard genome sequencing and annotation.</title>
        <authorList>
            <consortium name="The Broad Institute Genomics Platform"/>
            <consortium name="The Broad Institute Genome Sequencing Center for Infectious Disease"/>
            <person name="Wu L."/>
            <person name="Ma J."/>
        </authorList>
    </citation>
    <scope>NUCLEOTIDE SEQUENCE [LARGE SCALE GENOMIC DNA]</scope>
    <source>
        <strain evidence="1 2">JCM 16009</strain>
    </source>
</reference>
<name>A0ABN2N5J4_9PSEU</name>
<evidence type="ECO:0000313" key="1">
    <source>
        <dbReference type="EMBL" id="GAA1853506.1"/>
    </source>
</evidence>
<keyword evidence="2" id="KW-1185">Reference proteome</keyword>